<organism evidence="1 2">
    <name type="scientific">Aspergillus granulosus</name>
    <dbReference type="NCBI Taxonomy" id="176169"/>
    <lineage>
        <taxon>Eukaryota</taxon>
        <taxon>Fungi</taxon>
        <taxon>Dikarya</taxon>
        <taxon>Ascomycota</taxon>
        <taxon>Pezizomycotina</taxon>
        <taxon>Eurotiomycetes</taxon>
        <taxon>Eurotiomycetidae</taxon>
        <taxon>Eurotiales</taxon>
        <taxon>Aspergillaceae</taxon>
        <taxon>Aspergillus</taxon>
        <taxon>Aspergillus subgen. Nidulantes</taxon>
    </lineage>
</organism>
<name>A0ABR4HPB8_9EURO</name>
<comment type="caution">
    <text evidence="1">The sequence shown here is derived from an EMBL/GenBank/DDBJ whole genome shotgun (WGS) entry which is preliminary data.</text>
</comment>
<proteinExistence type="predicted"/>
<accession>A0ABR4HPB8</accession>
<gene>
    <name evidence="1" type="ORF">BJX63DRAFT_429727</name>
</gene>
<protein>
    <submittedName>
        <fullName evidence="1">Uncharacterized protein</fullName>
    </submittedName>
</protein>
<reference evidence="1 2" key="1">
    <citation type="submission" date="2024-07" db="EMBL/GenBank/DDBJ databases">
        <title>Section-level genome sequencing and comparative genomics of Aspergillus sections Usti and Cavernicolus.</title>
        <authorList>
            <consortium name="Lawrence Berkeley National Laboratory"/>
            <person name="Nybo J.L."/>
            <person name="Vesth T.C."/>
            <person name="Theobald S."/>
            <person name="Frisvad J.C."/>
            <person name="Larsen T.O."/>
            <person name="Kjaerboelling I."/>
            <person name="Rothschild-Mancinelli K."/>
            <person name="Lyhne E.K."/>
            <person name="Kogle M.E."/>
            <person name="Barry K."/>
            <person name="Clum A."/>
            <person name="Na H."/>
            <person name="Ledsgaard L."/>
            <person name="Lin J."/>
            <person name="Lipzen A."/>
            <person name="Kuo A."/>
            <person name="Riley R."/>
            <person name="Mondo S."/>
            <person name="Labutti K."/>
            <person name="Haridas S."/>
            <person name="Pangalinan J."/>
            <person name="Salamov A.A."/>
            <person name="Simmons B.A."/>
            <person name="Magnuson J.K."/>
            <person name="Chen J."/>
            <person name="Drula E."/>
            <person name="Henrissat B."/>
            <person name="Wiebenga A."/>
            <person name="Lubbers R.J."/>
            <person name="Gomes A.C."/>
            <person name="Makela M.R."/>
            <person name="Stajich J."/>
            <person name="Grigoriev I.V."/>
            <person name="Mortensen U.H."/>
            <person name="De Vries R.P."/>
            <person name="Baker S.E."/>
            <person name="Andersen M.R."/>
        </authorList>
    </citation>
    <scope>NUCLEOTIDE SEQUENCE [LARGE SCALE GENOMIC DNA]</scope>
    <source>
        <strain evidence="1 2">CBS 588.65</strain>
    </source>
</reference>
<keyword evidence="2" id="KW-1185">Reference proteome</keyword>
<dbReference type="EMBL" id="JBFXLT010000018">
    <property type="protein sequence ID" value="KAL2817329.1"/>
    <property type="molecule type" value="Genomic_DNA"/>
</dbReference>
<evidence type="ECO:0000313" key="2">
    <source>
        <dbReference type="Proteomes" id="UP001610334"/>
    </source>
</evidence>
<dbReference type="Proteomes" id="UP001610334">
    <property type="component" value="Unassembled WGS sequence"/>
</dbReference>
<evidence type="ECO:0000313" key="1">
    <source>
        <dbReference type="EMBL" id="KAL2817329.1"/>
    </source>
</evidence>
<sequence>MPISLENLLKQPIENVRPVYVMKEGEADAGAQDEVLEDYKAGVKLDVGRVEVSGPFGDLNEEPAEQVCLVGFCVNHEGTESQKSLGIFSTKGGGRVDGAQYASALCSTCLGHAELKELDSTTVVERAGRADGEGVRHNPKDSAPGVLYPVAIELRPCSRRKRGWLLVRLQMLQNLHHVHVVAT</sequence>